<evidence type="ECO:0000313" key="1">
    <source>
        <dbReference type="EMBL" id="KAG6962296.1"/>
    </source>
</evidence>
<sequence>MILGIVYAYVRNAHRFERHRITEAYLSVIRLRLAWLLLCSTKRIPPNEYNLVEMHATDQEISKVLTPQ</sequence>
<dbReference type="Proteomes" id="UP000709295">
    <property type="component" value="Unassembled WGS sequence"/>
</dbReference>
<organism evidence="1 2">
    <name type="scientific">Phytophthora aleatoria</name>
    <dbReference type="NCBI Taxonomy" id="2496075"/>
    <lineage>
        <taxon>Eukaryota</taxon>
        <taxon>Sar</taxon>
        <taxon>Stramenopiles</taxon>
        <taxon>Oomycota</taxon>
        <taxon>Peronosporomycetes</taxon>
        <taxon>Peronosporales</taxon>
        <taxon>Peronosporaceae</taxon>
        <taxon>Phytophthora</taxon>
    </lineage>
</organism>
<dbReference type="AlphaFoldDB" id="A0A8J5ISD3"/>
<protein>
    <submittedName>
        <fullName evidence="1">Uncharacterized protein</fullName>
    </submittedName>
</protein>
<evidence type="ECO:0000313" key="2">
    <source>
        <dbReference type="Proteomes" id="UP000709295"/>
    </source>
</evidence>
<proteinExistence type="predicted"/>
<keyword evidence="2" id="KW-1185">Reference proteome</keyword>
<reference evidence="1" key="1">
    <citation type="submission" date="2021-01" db="EMBL/GenBank/DDBJ databases">
        <title>Phytophthora aleatoria, a newly-described species from Pinus radiata is distinct from Phytophthora cactorum isolates based on comparative genomics.</title>
        <authorList>
            <person name="Mcdougal R."/>
            <person name="Panda P."/>
            <person name="Williams N."/>
            <person name="Studholme D.J."/>
        </authorList>
    </citation>
    <scope>NUCLEOTIDE SEQUENCE</scope>
    <source>
        <strain evidence="1">NZFS 4037</strain>
    </source>
</reference>
<name>A0A8J5ISD3_9STRA</name>
<dbReference type="EMBL" id="JAENGY010000467">
    <property type="protein sequence ID" value="KAG6962296.1"/>
    <property type="molecule type" value="Genomic_DNA"/>
</dbReference>
<accession>A0A8J5ISD3</accession>
<gene>
    <name evidence="1" type="ORF">JG688_00008652</name>
</gene>
<comment type="caution">
    <text evidence="1">The sequence shown here is derived from an EMBL/GenBank/DDBJ whole genome shotgun (WGS) entry which is preliminary data.</text>
</comment>